<protein>
    <submittedName>
        <fullName evidence="1">Uncharacterized protein</fullName>
    </submittedName>
</protein>
<name>A0AA97APY3_LEPBY</name>
<dbReference type="EMBL" id="CP130144">
    <property type="protein sequence ID" value="WNZ45204.1"/>
    <property type="molecule type" value="Genomic_DNA"/>
</dbReference>
<organism evidence="1">
    <name type="scientific">Leptolyngbya boryana CZ1</name>
    <dbReference type="NCBI Taxonomy" id="3060204"/>
    <lineage>
        <taxon>Bacteria</taxon>
        <taxon>Bacillati</taxon>
        <taxon>Cyanobacteriota</taxon>
        <taxon>Cyanophyceae</taxon>
        <taxon>Leptolyngbyales</taxon>
        <taxon>Leptolyngbyaceae</taxon>
        <taxon>Leptolyngbya group</taxon>
        <taxon>Leptolyngbya</taxon>
    </lineage>
</organism>
<reference evidence="1" key="1">
    <citation type="journal article" date="2023" name="Plants (Basel)">
        <title>Genomic Analysis of Leptolyngbya boryana CZ1 Reveals Efficient Carbon Fixation Modules.</title>
        <authorList>
            <person name="Bai X."/>
            <person name="Wang H."/>
            <person name="Cheng W."/>
            <person name="Wang J."/>
            <person name="Ma M."/>
            <person name="Hu H."/>
            <person name="Song Z."/>
            <person name="Ma H."/>
            <person name="Fan Y."/>
            <person name="Du C."/>
            <person name="Xu J."/>
        </authorList>
    </citation>
    <scope>NUCLEOTIDE SEQUENCE</scope>
    <source>
        <strain evidence="1">CZ1</strain>
    </source>
</reference>
<reference evidence="1" key="2">
    <citation type="submission" date="2023-07" db="EMBL/GenBank/DDBJ databases">
        <authorList>
            <person name="Bai X.-H."/>
            <person name="Wang H.-H."/>
            <person name="Wang J."/>
            <person name="Ma M.-Y."/>
            <person name="Hu H.-H."/>
            <person name="Song Z.-L."/>
            <person name="Ma H.-G."/>
            <person name="Fan Y."/>
            <person name="Du C.-Y."/>
            <person name="Xu J.-C."/>
        </authorList>
    </citation>
    <scope>NUCLEOTIDE SEQUENCE</scope>
    <source>
        <strain evidence="1">CZ1</strain>
    </source>
</reference>
<evidence type="ECO:0000313" key="1">
    <source>
        <dbReference type="EMBL" id="WNZ45204.1"/>
    </source>
</evidence>
<gene>
    <name evidence="1" type="ORF">Q2T42_25795</name>
</gene>
<sequence>MSKKLKSRLTGIAVMGFILFVAMRHAAYVRSLEVNQIPNDRPSVPSLDSKR</sequence>
<proteinExistence type="predicted"/>
<dbReference type="RefSeq" id="WP_316426935.1">
    <property type="nucleotide sequence ID" value="NZ_CP130144.1"/>
</dbReference>
<dbReference type="AlphaFoldDB" id="A0AA97APY3"/>
<accession>A0AA97APY3</accession>